<feature type="transmembrane region" description="Helical" evidence="6">
    <location>
        <begin position="211"/>
        <end position="233"/>
    </location>
</feature>
<protein>
    <recommendedName>
        <fullName evidence="7">G protein-coupled receptor GPR1/2/3 C-terminal domain-containing protein</fullName>
    </recommendedName>
</protein>
<feature type="transmembrane region" description="Helical" evidence="6">
    <location>
        <begin position="168"/>
        <end position="191"/>
    </location>
</feature>
<feature type="domain" description="G protein-coupled receptor GPR1/2/3 C-terminal" evidence="7">
    <location>
        <begin position="253"/>
        <end position="319"/>
    </location>
</feature>
<keyword evidence="4 6" id="KW-0472">Membrane</keyword>
<evidence type="ECO:0000256" key="6">
    <source>
        <dbReference type="SAM" id="Phobius"/>
    </source>
</evidence>
<feature type="region of interest" description="Disordered" evidence="5">
    <location>
        <begin position="400"/>
        <end position="420"/>
    </location>
</feature>
<organism evidence="8 9">
    <name type="scientific">Penicillium nordicum</name>
    <dbReference type="NCBI Taxonomy" id="229535"/>
    <lineage>
        <taxon>Eukaryota</taxon>
        <taxon>Fungi</taxon>
        <taxon>Dikarya</taxon>
        <taxon>Ascomycota</taxon>
        <taxon>Pezizomycotina</taxon>
        <taxon>Eurotiomycetes</taxon>
        <taxon>Eurotiomycetidae</taxon>
        <taxon>Eurotiales</taxon>
        <taxon>Aspergillaceae</taxon>
        <taxon>Penicillium</taxon>
    </lineage>
</organism>
<name>A0A0M9WGE5_9EURO</name>
<dbReference type="SUPFAM" id="SSF81321">
    <property type="entry name" value="Family A G protein-coupled receptor-like"/>
    <property type="match status" value="1"/>
</dbReference>
<keyword evidence="3 6" id="KW-1133">Transmembrane helix</keyword>
<evidence type="ECO:0000256" key="1">
    <source>
        <dbReference type="ARBA" id="ARBA00004141"/>
    </source>
</evidence>
<evidence type="ECO:0000313" key="9">
    <source>
        <dbReference type="Proteomes" id="UP000037696"/>
    </source>
</evidence>
<dbReference type="GO" id="GO:0007189">
    <property type="term" value="P:adenylate cyclase-activating G protein-coupled receptor signaling pathway"/>
    <property type="evidence" value="ECO:0007669"/>
    <property type="project" value="TreeGrafter"/>
</dbReference>
<dbReference type="GO" id="GO:0005886">
    <property type="term" value="C:plasma membrane"/>
    <property type="evidence" value="ECO:0007669"/>
    <property type="project" value="TreeGrafter"/>
</dbReference>
<evidence type="ECO:0000256" key="5">
    <source>
        <dbReference type="SAM" id="MobiDB-lite"/>
    </source>
</evidence>
<feature type="transmembrane region" description="Helical" evidence="6">
    <location>
        <begin position="47"/>
        <end position="70"/>
    </location>
</feature>
<feature type="transmembrane region" description="Helical" evidence="6">
    <location>
        <begin position="134"/>
        <end position="156"/>
    </location>
</feature>
<accession>A0A0M9WGE5</accession>
<dbReference type="PANTHER" id="PTHR23112">
    <property type="entry name" value="G PROTEIN-COUPLED RECEPTOR 157-RELATED"/>
    <property type="match status" value="1"/>
</dbReference>
<dbReference type="Pfam" id="PF11970">
    <property type="entry name" value="GPR_Gpa2_C"/>
    <property type="match status" value="1"/>
</dbReference>
<dbReference type="STRING" id="229535.A0A0M9WGE5"/>
<dbReference type="GO" id="GO:0004930">
    <property type="term" value="F:G protein-coupled receptor activity"/>
    <property type="evidence" value="ECO:0007669"/>
    <property type="project" value="TreeGrafter"/>
</dbReference>
<evidence type="ECO:0000259" key="7">
    <source>
        <dbReference type="Pfam" id="PF11970"/>
    </source>
</evidence>
<dbReference type="PANTHER" id="PTHR23112:SF37">
    <property type="entry name" value="G PROTEIN-COUPLED RECEPTOR GPR1"/>
    <property type="match status" value="1"/>
</dbReference>
<comment type="subcellular location">
    <subcellularLocation>
        <location evidence="1">Membrane</location>
        <topology evidence="1">Multi-pass membrane protein</topology>
    </subcellularLocation>
</comment>
<evidence type="ECO:0000313" key="8">
    <source>
        <dbReference type="EMBL" id="KOS43889.1"/>
    </source>
</evidence>
<dbReference type="EMBL" id="LHQQ01000071">
    <property type="protein sequence ID" value="KOS43889.1"/>
    <property type="molecule type" value="Genomic_DNA"/>
</dbReference>
<evidence type="ECO:0000256" key="3">
    <source>
        <dbReference type="ARBA" id="ARBA00022989"/>
    </source>
</evidence>
<keyword evidence="2 6" id="KW-0812">Transmembrane</keyword>
<gene>
    <name evidence="8" type="ORF">ACN38_g5179</name>
</gene>
<dbReference type="AlphaFoldDB" id="A0A0M9WGE5"/>
<reference evidence="8 9" key="1">
    <citation type="submission" date="2015-08" db="EMBL/GenBank/DDBJ databases">
        <title>Genome sequencing of Penicillium nordicum.</title>
        <authorList>
            <person name="Nguyen H.D."/>
            <person name="Seifert K.A."/>
        </authorList>
    </citation>
    <scope>NUCLEOTIDE SEQUENCE [LARGE SCALE GENOMIC DNA]</scope>
    <source>
        <strain evidence="8 9">DAOMC 185683</strain>
    </source>
</reference>
<dbReference type="InterPro" id="IPR022596">
    <property type="entry name" value="GPR1/2/3_C"/>
</dbReference>
<dbReference type="OrthoDB" id="100006at2759"/>
<feature type="transmembrane region" description="Helical" evidence="6">
    <location>
        <begin position="292"/>
        <end position="315"/>
    </location>
</feature>
<evidence type="ECO:0000256" key="2">
    <source>
        <dbReference type="ARBA" id="ARBA00022692"/>
    </source>
</evidence>
<dbReference type="CDD" id="cd00637">
    <property type="entry name" value="7tm_classA_rhodopsin-like"/>
    <property type="match status" value="1"/>
</dbReference>
<proteinExistence type="predicted"/>
<dbReference type="Proteomes" id="UP000037696">
    <property type="component" value="Unassembled WGS sequence"/>
</dbReference>
<feature type="transmembrane region" description="Helical" evidence="6">
    <location>
        <begin position="262"/>
        <end position="280"/>
    </location>
</feature>
<comment type="caution">
    <text evidence="8">The sequence shown here is derived from an EMBL/GenBank/DDBJ whole genome shotgun (WGS) entry which is preliminary data.</text>
</comment>
<feature type="transmembrane region" description="Helical" evidence="6">
    <location>
        <begin position="91"/>
        <end position="114"/>
    </location>
</feature>
<sequence>MSNYMKWLLSNGRHLQSRNEPSQFNPATSHVGANAIDPLPPTLRNGLIAVSCVATVSLVAICSVLFFLTYRFIFWRRYYRSYVGYNQYIVLAYNLAIADLIQGLGFIVSLRWIATNSVHASDASCFMQGIWLQAGNPMSGVFVFAISAFTFLHIVLDFQLGHRKFVGVIVGLWMFGVLMVVIPIAAVGRYVWSPSVAWCWITTQHPALRLWTHYFWIFAAQFLTLLLHGIMFIHLQRRISDCVTLGGFNTDSLRRLKRVNSYMVLYPVVYITLTLPLAVGRMASTSGHTPSATYFCVAGSMMALSGLCDTILYALTRKNSILSPEKRPREAKRSTQLPWAEGRRYRIIKRLCPTLSNWGRLSSVSTTTHRSDLTNGSIPNTEVERAAVDQTHQEIAPGITYEPTHSAGPENSSNYEWKADWEEDDISSLERGLPRNGDA</sequence>
<evidence type="ECO:0000256" key="4">
    <source>
        <dbReference type="ARBA" id="ARBA00023136"/>
    </source>
</evidence>
<keyword evidence="9" id="KW-1185">Reference proteome</keyword>
<dbReference type="Gene3D" id="1.20.1070.10">
    <property type="entry name" value="Rhodopsin 7-helix transmembrane proteins"/>
    <property type="match status" value="1"/>
</dbReference>